<dbReference type="AlphaFoldDB" id="A0A850XDI5"/>
<comment type="caution">
    <text evidence="2">The sequence shown here is derived from an EMBL/GenBank/DDBJ whole genome shotgun (WGS) entry which is preliminary data.</text>
</comment>
<keyword evidence="3" id="KW-1185">Reference proteome</keyword>
<name>A0A850XDI5_PIACA</name>
<dbReference type="InterPro" id="IPR007677">
    <property type="entry name" value="Gasdermin"/>
</dbReference>
<dbReference type="GO" id="GO:0001786">
    <property type="term" value="F:phosphatidylserine binding"/>
    <property type="evidence" value="ECO:0007669"/>
    <property type="project" value="TreeGrafter"/>
</dbReference>
<gene>
    <name evidence="2" type="primary">Gsdma2</name>
    <name evidence="2" type="ORF">PIACAY_R01927</name>
</gene>
<feature type="non-terminal residue" evidence="2">
    <location>
        <position position="113"/>
    </location>
</feature>
<dbReference type="PANTHER" id="PTHR16399:SF18">
    <property type="entry name" value="GASDERMIN-A"/>
    <property type="match status" value="1"/>
</dbReference>
<protein>
    <submittedName>
        <fullName evidence="2">GSDA2 protein</fullName>
    </submittedName>
</protein>
<evidence type="ECO:0000313" key="3">
    <source>
        <dbReference type="Proteomes" id="UP000653271"/>
    </source>
</evidence>
<feature type="non-terminal residue" evidence="2">
    <location>
        <position position="1"/>
    </location>
</feature>
<sequence>FFNPQTCFNSTELKEDQLLLLLESLEEGIMSQQLKLVKSILAHDMKRTTRPFRVDTGPLSLARGEKERKLTVTVVAMSGVELEEDGFTVCAGEAFVSVAALYASLYVLDALSN</sequence>
<dbReference type="EMBL" id="WAAB01021334">
    <property type="protein sequence ID" value="NWH80320.1"/>
    <property type="molecule type" value="Genomic_DNA"/>
</dbReference>
<dbReference type="GO" id="GO:0070269">
    <property type="term" value="P:pyroptotic inflammatory response"/>
    <property type="evidence" value="ECO:0007669"/>
    <property type="project" value="TreeGrafter"/>
</dbReference>
<dbReference type="PANTHER" id="PTHR16399">
    <property type="entry name" value="GASDERMIN"/>
    <property type="match status" value="1"/>
</dbReference>
<dbReference type="InterPro" id="IPR041263">
    <property type="entry name" value="Gasdermin_PUB"/>
</dbReference>
<dbReference type="GO" id="GO:0070273">
    <property type="term" value="F:phosphatidylinositol-4-phosphate binding"/>
    <property type="evidence" value="ECO:0007669"/>
    <property type="project" value="TreeGrafter"/>
</dbReference>
<dbReference type="GO" id="GO:0042742">
    <property type="term" value="P:defense response to bacterium"/>
    <property type="evidence" value="ECO:0007669"/>
    <property type="project" value="TreeGrafter"/>
</dbReference>
<proteinExistence type="predicted"/>
<dbReference type="Proteomes" id="UP000653271">
    <property type="component" value="Unassembled WGS sequence"/>
</dbReference>
<accession>A0A850XDI5</accession>
<dbReference type="GO" id="GO:0005546">
    <property type="term" value="F:phosphatidylinositol-4,5-bisphosphate binding"/>
    <property type="evidence" value="ECO:0007669"/>
    <property type="project" value="TreeGrafter"/>
</dbReference>
<dbReference type="Pfam" id="PF17708">
    <property type="entry name" value="Gasdermin_C"/>
    <property type="match status" value="1"/>
</dbReference>
<dbReference type="OrthoDB" id="9944616at2759"/>
<evidence type="ECO:0000313" key="2">
    <source>
        <dbReference type="EMBL" id="NWH80320.1"/>
    </source>
</evidence>
<feature type="domain" description="Gasdermin PUB" evidence="1">
    <location>
        <begin position="11"/>
        <end position="86"/>
    </location>
</feature>
<organism evidence="2 3">
    <name type="scientific">Piaya cayana</name>
    <name type="common">Common squirrel cuckoo</name>
    <dbReference type="NCBI Taxonomy" id="33601"/>
    <lineage>
        <taxon>Eukaryota</taxon>
        <taxon>Metazoa</taxon>
        <taxon>Chordata</taxon>
        <taxon>Craniata</taxon>
        <taxon>Vertebrata</taxon>
        <taxon>Euteleostomi</taxon>
        <taxon>Archelosauria</taxon>
        <taxon>Archosauria</taxon>
        <taxon>Dinosauria</taxon>
        <taxon>Saurischia</taxon>
        <taxon>Theropoda</taxon>
        <taxon>Coelurosauria</taxon>
        <taxon>Aves</taxon>
        <taxon>Neognathae</taxon>
        <taxon>Neoaves</taxon>
        <taxon>Otidimorphae</taxon>
        <taxon>Cuculiformes</taxon>
        <taxon>Coccyzidae</taxon>
        <taxon>Piaya</taxon>
    </lineage>
</organism>
<evidence type="ECO:0000259" key="1">
    <source>
        <dbReference type="Pfam" id="PF17708"/>
    </source>
</evidence>
<reference evidence="2" key="1">
    <citation type="submission" date="2019-09" db="EMBL/GenBank/DDBJ databases">
        <title>Bird 10,000 Genomes (B10K) Project - Family phase.</title>
        <authorList>
            <person name="Zhang G."/>
        </authorList>
    </citation>
    <scope>NUCLEOTIDE SEQUENCE</scope>
    <source>
        <strain evidence="2">B10K-DU-008-47</strain>
        <tissue evidence="2">Mixed tissue sample</tissue>
    </source>
</reference>